<evidence type="ECO:0000313" key="1">
    <source>
        <dbReference type="EMBL" id="KGP91794.1"/>
    </source>
</evidence>
<protein>
    <submittedName>
        <fullName evidence="1">Uncharacterized protein</fullName>
    </submittedName>
</protein>
<accession>A0A0A2UV48</accession>
<dbReference type="Proteomes" id="UP000030153">
    <property type="component" value="Unassembled WGS sequence"/>
</dbReference>
<reference evidence="1 2" key="1">
    <citation type="submission" date="2013-08" db="EMBL/GenBank/DDBJ databases">
        <title>Genome of Pontibacillus chungwhensis.</title>
        <authorList>
            <person name="Wang Q."/>
            <person name="Wang G."/>
        </authorList>
    </citation>
    <scope>NUCLEOTIDE SEQUENCE [LARGE SCALE GENOMIC DNA]</scope>
    <source>
        <strain evidence="1 2">BH030062</strain>
    </source>
</reference>
<dbReference type="RefSeq" id="WP_036781818.1">
    <property type="nucleotide sequence ID" value="NZ_AVBG01000004.1"/>
</dbReference>
<keyword evidence="2" id="KW-1185">Reference proteome</keyword>
<organism evidence="1 2">
    <name type="scientific">Pontibacillus chungwhensis BH030062</name>
    <dbReference type="NCBI Taxonomy" id="1385513"/>
    <lineage>
        <taxon>Bacteria</taxon>
        <taxon>Bacillati</taxon>
        <taxon>Bacillota</taxon>
        <taxon>Bacilli</taxon>
        <taxon>Bacillales</taxon>
        <taxon>Bacillaceae</taxon>
        <taxon>Pontibacillus</taxon>
    </lineage>
</organism>
<dbReference type="Pfam" id="PF13738">
    <property type="entry name" value="Pyr_redox_3"/>
    <property type="match status" value="1"/>
</dbReference>
<dbReference type="PANTHER" id="PTHR38663">
    <property type="match status" value="1"/>
</dbReference>
<proteinExistence type="predicted"/>
<dbReference type="STRING" id="1385513.N780_15570"/>
<dbReference type="eggNOG" id="COG2072">
    <property type="taxonomic scope" value="Bacteria"/>
</dbReference>
<dbReference type="OrthoDB" id="370110at2"/>
<dbReference type="Gene3D" id="3.50.50.60">
    <property type="entry name" value="FAD/NAD(P)-binding domain"/>
    <property type="match status" value="1"/>
</dbReference>
<sequence length="394" mass="44567">MYKWIVIGGGIHGSTVASHLLHHGAVTHEEMAIIDPYDGPIENWKRLTNKIGMKHLRSPSVHHLHPDPYHLKKFARTQQYSAGFKGRYQRPLLHMFNHHCEQWFNEVNLQRSWKKGEVESLNKKDGAWHVHLNTGECFQSKNIVLAIGVTNKPHWPGWIMELKTSDPSGIYHIFEEPTLLAKGKTAIIGGGMTAAHTAIQLAKQGDEVITLIKRHPFRLHDFDSDPGWLGPKYLAGYENIDCNKERRSQIQKARYKGSLTRDLHVEVKALIRRGKLNVITDEVSCVNRRERSLLLQMKGGSEVKVSSIVLATGVDKGIPGEEWLSKTIRKHELYCAPCGFPVVDDTLKWDEGLYVTGALAELRVGPASRNIAGARKASERIMQSVSLERIVERR</sequence>
<evidence type="ECO:0000313" key="2">
    <source>
        <dbReference type="Proteomes" id="UP000030153"/>
    </source>
</evidence>
<dbReference type="SUPFAM" id="SSF51905">
    <property type="entry name" value="FAD/NAD(P)-binding domain"/>
    <property type="match status" value="2"/>
</dbReference>
<comment type="caution">
    <text evidence="1">The sequence shown here is derived from an EMBL/GenBank/DDBJ whole genome shotgun (WGS) entry which is preliminary data.</text>
</comment>
<name>A0A0A2UV48_9BACI</name>
<dbReference type="PANTHER" id="PTHR38663:SF1">
    <property type="entry name" value="L-ORNITHINE N(5)-MONOOXYGENASE"/>
    <property type="match status" value="1"/>
</dbReference>
<gene>
    <name evidence="1" type="ORF">N780_15570</name>
</gene>
<dbReference type="InterPro" id="IPR036188">
    <property type="entry name" value="FAD/NAD-bd_sf"/>
</dbReference>
<dbReference type="AlphaFoldDB" id="A0A0A2UV48"/>
<dbReference type="EMBL" id="AVBG01000004">
    <property type="protein sequence ID" value="KGP91794.1"/>
    <property type="molecule type" value="Genomic_DNA"/>
</dbReference>